<dbReference type="SMART" id="SM00256">
    <property type="entry name" value="FBOX"/>
    <property type="match status" value="1"/>
</dbReference>
<feature type="domain" description="F-box" evidence="2">
    <location>
        <begin position="28"/>
        <end position="76"/>
    </location>
</feature>
<gene>
    <name evidence="3" type="ORF">ISN44_As09g001230</name>
</gene>
<sequence length="377" mass="42918">MSPSSKKFKKQSSSKAVKPPREDNDPSLPSFSSLPDEIVLDCLQRVPRSYYLNLCRVSKTLRSLVRSPELSRLRSLLPKNSVYVSFSENDAPHLTHRWFTLKKTTMKTAMKTFGYKLVKIPILFPSHHHMYNSSAVAVGSEIYFVGGSFKPLSDLWILDTRTGMFTQGPSMRVARTDEASVGVINGKIYVIGGCEDKRQAEVFDPKSRNWKTAKNPEEKSQRGLMTRLSAVSLDWKVYTVEVGRIGVYDPREGKRKETLKIPSDTVWCMCVVNDVLYACYFQQGLMGFDVNRKVWVKVVGLRTLNVKFDVSVMTEYDGKLAILWCEIDDTKTKKEIWCSVIALDWIGQGIRGTIEWSGIVATMPNYYEFHNFLVVSD</sequence>
<feature type="compositionally biased region" description="Basic residues" evidence="1">
    <location>
        <begin position="1"/>
        <end position="12"/>
    </location>
</feature>
<dbReference type="PANTHER" id="PTHR24414:SF143">
    <property type="entry name" value="F-BOX DOMAIN-CONTAINING PROTEIN"/>
    <property type="match status" value="1"/>
</dbReference>
<dbReference type="Pfam" id="PF25210">
    <property type="entry name" value="Kelch_FKB95"/>
    <property type="match status" value="1"/>
</dbReference>
<keyword evidence="4" id="KW-1185">Reference proteome</keyword>
<dbReference type="SMART" id="SM00612">
    <property type="entry name" value="Kelch"/>
    <property type="match status" value="2"/>
</dbReference>
<dbReference type="InterPro" id="IPR006652">
    <property type="entry name" value="Kelch_1"/>
</dbReference>
<organism evidence="3 4">
    <name type="scientific">Arabidopsis suecica</name>
    <name type="common">Swedish thale-cress</name>
    <name type="synonym">Cardaminopsis suecica</name>
    <dbReference type="NCBI Taxonomy" id="45249"/>
    <lineage>
        <taxon>Eukaryota</taxon>
        <taxon>Viridiplantae</taxon>
        <taxon>Streptophyta</taxon>
        <taxon>Embryophyta</taxon>
        <taxon>Tracheophyta</taxon>
        <taxon>Spermatophyta</taxon>
        <taxon>Magnoliopsida</taxon>
        <taxon>eudicotyledons</taxon>
        <taxon>Gunneridae</taxon>
        <taxon>Pentapetalae</taxon>
        <taxon>rosids</taxon>
        <taxon>malvids</taxon>
        <taxon>Brassicales</taxon>
        <taxon>Brassicaceae</taxon>
        <taxon>Camelineae</taxon>
        <taxon>Arabidopsis</taxon>
    </lineage>
</organism>
<evidence type="ECO:0000256" key="1">
    <source>
        <dbReference type="SAM" id="MobiDB-lite"/>
    </source>
</evidence>
<dbReference type="InterPro" id="IPR057499">
    <property type="entry name" value="Kelch_FKB95"/>
</dbReference>
<dbReference type="OrthoDB" id="45365at2759"/>
<dbReference type="EMBL" id="JAEFBJ010000009">
    <property type="protein sequence ID" value="KAG7571703.1"/>
    <property type="molecule type" value="Genomic_DNA"/>
</dbReference>
<dbReference type="Proteomes" id="UP000694251">
    <property type="component" value="Chromosome 9"/>
</dbReference>
<dbReference type="InterPro" id="IPR050354">
    <property type="entry name" value="F-box/kelch-repeat_ARATH"/>
</dbReference>
<evidence type="ECO:0000313" key="3">
    <source>
        <dbReference type="EMBL" id="KAG7571703.1"/>
    </source>
</evidence>
<dbReference type="CDD" id="cd22152">
    <property type="entry name" value="F-box_AtAFR-like"/>
    <property type="match status" value="1"/>
</dbReference>
<reference evidence="3 4" key="1">
    <citation type="submission" date="2020-12" db="EMBL/GenBank/DDBJ databases">
        <title>Concerted genomic and epigenomic changes stabilize Arabidopsis allopolyploids.</title>
        <authorList>
            <person name="Chen Z."/>
        </authorList>
    </citation>
    <scope>NUCLEOTIDE SEQUENCE [LARGE SCALE GENOMIC DNA]</scope>
    <source>
        <strain evidence="3">As9502</strain>
        <tissue evidence="3">Leaf</tissue>
    </source>
</reference>
<name>A0A8T2ADA1_ARASU</name>
<dbReference type="AlphaFoldDB" id="A0A8T2ADA1"/>
<evidence type="ECO:0000259" key="2">
    <source>
        <dbReference type="PROSITE" id="PS50181"/>
    </source>
</evidence>
<dbReference type="PANTHER" id="PTHR24414">
    <property type="entry name" value="F-BOX/KELCH-REPEAT PROTEIN SKIP4"/>
    <property type="match status" value="1"/>
</dbReference>
<comment type="caution">
    <text evidence="3">The sequence shown here is derived from an EMBL/GenBank/DDBJ whole genome shotgun (WGS) entry which is preliminary data.</text>
</comment>
<accession>A0A8T2ADA1</accession>
<feature type="region of interest" description="Disordered" evidence="1">
    <location>
        <begin position="1"/>
        <end position="30"/>
    </location>
</feature>
<dbReference type="Pfam" id="PF00646">
    <property type="entry name" value="F-box"/>
    <property type="match status" value="1"/>
</dbReference>
<evidence type="ECO:0000313" key="4">
    <source>
        <dbReference type="Proteomes" id="UP000694251"/>
    </source>
</evidence>
<protein>
    <submittedName>
        <fullName evidence="3">Kelch repeat type 1</fullName>
    </submittedName>
</protein>
<proteinExistence type="predicted"/>
<dbReference type="PROSITE" id="PS50181">
    <property type="entry name" value="FBOX"/>
    <property type="match status" value="1"/>
</dbReference>
<dbReference type="InterPro" id="IPR001810">
    <property type="entry name" value="F-box_dom"/>
</dbReference>